<comment type="caution">
    <text evidence="2">The sequence shown here is derived from an EMBL/GenBank/DDBJ whole genome shotgun (WGS) entry which is preliminary data.</text>
</comment>
<sequence length="134" mass="15205">MTETIPMQPIQLAATDCTPHVDFNFATQRFTLKGESWPENAAAFYRPLMSALENWAINGEARLVVDITLSYFNSSSTKMLFGLLERFNQLAQRGCAVELNWYYDAEDDVSEEFGQELALDFTALDVQLHAEVNQ</sequence>
<dbReference type="Proteomes" id="UP001611251">
    <property type="component" value="Unassembled WGS sequence"/>
</dbReference>
<organism evidence="2 3">
    <name type="scientific">Pantoea osteomyelitidis</name>
    <dbReference type="NCBI Taxonomy" id="3230026"/>
    <lineage>
        <taxon>Bacteria</taxon>
        <taxon>Pseudomonadati</taxon>
        <taxon>Pseudomonadota</taxon>
        <taxon>Gammaproteobacteria</taxon>
        <taxon>Enterobacterales</taxon>
        <taxon>Erwiniaceae</taxon>
        <taxon>Pantoea</taxon>
    </lineage>
</organism>
<dbReference type="RefSeq" id="WP_397216243.1">
    <property type="nucleotide sequence ID" value="NZ_JBGFSN010000005.1"/>
</dbReference>
<keyword evidence="3" id="KW-1185">Reference proteome</keyword>
<dbReference type="EMBL" id="JBGFSN010000005">
    <property type="protein sequence ID" value="MFH8135435.1"/>
    <property type="molecule type" value="Genomic_DNA"/>
</dbReference>
<reference evidence="2 3" key="1">
    <citation type="submission" date="2024-08" db="EMBL/GenBank/DDBJ databases">
        <title>Pantoea ronii - a newly identified human opportunistic pathogen.</title>
        <authorList>
            <person name="Keidar-Friedman D."/>
            <person name="Sorek N."/>
            <person name="Leshin-Carmel D."/>
            <person name="Tsur A."/>
            <person name="Amsalem M."/>
            <person name="Tolkach D."/>
            <person name="Brosh-Nissimov T."/>
        </authorList>
    </citation>
    <scope>NUCLEOTIDE SEQUENCE [LARGE SCALE GENOMIC DNA]</scope>
    <source>
        <strain evidence="2 3">AA23256</strain>
    </source>
</reference>
<gene>
    <name evidence="2" type="ORF">ABU178_14810</name>
</gene>
<feature type="domain" description="SiaC family regulatory phosphoprotein" evidence="1">
    <location>
        <begin position="13"/>
        <end position="129"/>
    </location>
</feature>
<name>A0ABW7PYN6_9GAMM</name>
<proteinExistence type="predicted"/>
<dbReference type="Pfam" id="PF09345">
    <property type="entry name" value="SiaC"/>
    <property type="match status" value="1"/>
</dbReference>
<evidence type="ECO:0000313" key="2">
    <source>
        <dbReference type="EMBL" id="MFH8135435.1"/>
    </source>
</evidence>
<dbReference type="InterPro" id="IPR018530">
    <property type="entry name" value="SiaC"/>
</dbReference>
<protein>
    <submittedName>
        <fullName evidence="2">DUF1987 domain-containing protein</fullName>
    </submittedName>
</protein>
<evidence type="ECO:0000313" key="3">
    <source>
        <dbReference type="Proteomes" id="UP001611251"/>
    </source>
</evidence>
<accession>A0ABW7PYN6</accession>
<evidence type="ECO:0000259" key="1">
    <source>
        <dbReference type="Pfam" id="PF09345"/>
    </source>
</evidence>